<gene>
    <name evidence="1" type="ORF">PsorP6_014146</name>
</gene>
<evidence type="ECO:0000313" key="1">
    <source>
        <dbReference type="EMBL" id="KAI9905418.1"/>
    </source>
</evidence>
<comment type="caution">
    <text evidence="1">The sequence shown here is derived from an EMBL/GenBank/DDBJ whole genome shotgun (WGS) entry which is preliminary data.</text>
</comment>
<accession>A0ACC0VI50</accession>
<organism evidence="1 2">
    <name type="scientific">Peronosclerospora sorghi</name>
    <dbReference type="NCBI Taxonomy" id="230839"/>
    <lineage>
        <taxon>Eukaryota</taxon>
        <taxon>Sar</taxon>
        <taxon>Stramenopiles</taxon>
        <taxon>Oomycota</taxon>
        <taxon>Peronosporomycetes</taxon>
        <taxon>Peronosporales</taxon>
        <taxon>Peronosporaceae</taxon>
        <taxon>Peronosclerospora</taxon>
    </lineage>
</organism>
<reference evidence="1 2" key="1">
    <citation type="journal article" date="2022" name="bioRxiv">
        <title>The genome of the oomycete Peronosclerospora sorghi, a cosmopolitan pathogen of maize and sorghum, is inflated with dispersed pseudogenes.</title>
        <authorList>
            <person name="Fletcher K."/>
            <person name="Martin F."/>
            <person name="Isakeit T."/>
            <person name="Cavanaugh K."/>
            <person name="Magill C."/>
            <person name="Michelmore R."/>
        </authorList>
    </citation>
    <scope>NUCLEOTIDE SEQUENCE [LARGE SCALE GENOMIC DNA]</scope>
    <source>
        <strain evidence="1">P6</strain>
    </source>
</reference>
<dbReference type="Proteomes" id="UP001163321">
    <property type="component" value="Chromosome 9"/>
</dbReference>
<protein>
    <submittedName>
        <fullName evidence="1">Uncharacterized protein</fullName>
    </submittedName>
</protein>
<name>A0ACC0VI50_9STRA</name>
<keyword evidence="2" id="KW-1185">Reference proteome</keyword>
<sequence length="179" mass="19880">MSSNEESGGASASSEFSFIRSSSTKRKRVVLSIHDKQQVLQRLEEFGINRQQVSDIKKNKERILSYCTDAKCISTVKRKTIKPYFSTNVPLSLASMTAWLRHFKKAYGLSRIGKRSTAAARTICISNVRRTTGWDHRVRATKGGGAHDIYTGYDRLDSSAEQAGDTNSARYPAQAGGVR</sequence>
<evidence type="ECO:0000313" key="2">
    <source>
        <dbReference type="Proteomes" id="UP001163321"/>
    </source>
</evidence>
<proteinExistence type="predicted"/>
<dbReference type="EMBL" id="CM047588">
    <property type="protein sequence ID" value="KAI9905418.1"/>
    <property type="molecule type" value="Genomic_DNA"/>
</dbReference>